<dbReference type="KEGG" id="scs:Sta7437_2679"/>
<dbReference type="InterPro" id="IPR018449">
    <property type="entry name" value="NIL_domain"/>
</dbReference>
<protein>
    <submittedName>
        <fullName evidence="2">NIL domain-containing protein</fullName>
    </submittedName>
</protein>
<dbReference type="STRING" id="111780.Sta7437_2679"/>
<dbReference type="InterPro" id="IPR045865">
    <property type="entry name" value="ACT-like_dom_sf"/>
</dbReference>
<evidence type="ECO:0000313" key="2">
    <source>
        <dbReference type="EMBL" id="AFZ36207.1"/>
    </source>
</evidence>
<reference evidence="3" key="1">
    <citation type="journal article" date="2013" name="Proc. Natl. Acad. Sci. U.S.A.">
        <title>Improving the coverage of the cyanobacterial phylum using diversity-driven genome sequencing.</title>
        <authorList>
            <person name="Shih P.M."/>
            <person name="Wu D."/>
            <person name="Latifi A."/>
            <person name="Axen S.D."/>
            <person name="Fewer D.P."/>
            <person name="Talla E."/>
            <person name="Calteau A."/>
            <person name="Cai F."/>
            <person name="Tandeau de Marsac N."/>
            <person name="Rippka R."/>
            <person name="Herdman M."/>
            <person name="Sivonen K."/>
            <person name="Coursin T."/>
            <person name="Laurent T."/>
            <person name="Goodwin L."/>
            <person name="Nolan M."/>
            <person name="Davenport K.W."/>
            <person name="Han C.S."/>
            <person name="Rubin E.M."/>
            <person name="Eisen J.A."/>
            <person name="Woyke T."/>
            <person name="Gugger M."/>
            <person name="Kerfeld C.A."/>
        </authorList>
    </citation>
    <scope>NUCLEOTIDE SEQUENCE [LARGE SCALE GENOMIC DNA]</scope>
    <source>
        <strain evidence="3">ATCC 29371 / PCC 7437</strain>
    </source>
</reference>
<dbReference type="EMBL" id="CP003653">
    <property type="protein sequence ID" value="AFZ36207.1"/>
    <property type="molecule type" value="Genomic_DNA"/>
</dbReference>
<proteinExistence type="predicted"/>
<keyword evidence="3" id="KW-1185">Reference proteome</keyword>
<dbReference type="AlphaFoldDB" id="K9XX06"/>
<name>K9XX06_STAC7</name>
<evidence type="ECO:0000313" key="3">
    <source>
        <dbReference type="Proteomes" id="UP000010473"/>
    </source>
</evidence>
<sequence length="100" mass="11538">MISSDMLQLDSSYPNRSLQVHLQLRIPQKYYLEPVISRLAADFNLKLNIIAAILGKDGQGDGWFDIELEGNSRQIDSALIYLSELDIEVWHKNEQEFDGW</sequence>
<organism evidence="2 3">
    <name type="scientific">Stanieria cyanosphaera (strain ATCC 29371 / PCC 7437)</name>
    <dbReference type="NCBI Taxonomy" id="111780"/>
    <lineage>
        <taxon>Bacteria</taxon>
        <taxon>Bacillati</taxon>
        <taxon>Cyanobacteriota</taxon>
        <taxon>Cyanophyceae</taxon>
        <taxon>Pleurocapsales</taxon>
        <taxon>Dermocarpellaceae</taxon>
        <taxon>Stanieria</taxon>
    </lineage>
</organism>
<feature type="domain" description="NIL" evidence="1">
    <location>
        <begin position="18"/>
        <end position="92"/>
    </location>
</feature>
<accession>K9XX06</accession>
<gene>
    <name evidence="2" type="ordered locus">Sta7437_2679</name>
</gene>
<dbReference type="Gene3D" id="3.30.70.260">
    <property type="match status" value="1"/>
</dbReference>
<dbReference type="SUPFAM" id="SSF55021">
    <property type="entry name" value="ACT-like"/>
    <property type="match status" value="1"/>
</dbReference>
<dbReference type="Proteomes" id="UP000010473">
    <property type="component" value="Chromosome"/>
</dbReference>
<evidence type="ECO:0000259" key="1">
    <source>
        <dbReference type="SMART" id="SM00930"/>
    </source>
</evidence>
<dbReference type="Pfam" id="PF09383">
    <property type="entry name" value="NIL"/>
    <property type="match status" value="1"/>
</dbReference>
<dbReference type="RefSeq" id="WP_015193875.1">
    <property type="nucleotide sequence ID" value="NC_019748.1"/>
</dbReference>
<dbReference type="SMART" id="SM00930">
    <property type="entry name" value="NIL"/>
    <property type="match status" value="1"/>
</dbReference>
<dbReference type="HOGENOM" id="CLU_168129_0_0_3"/>
<dbReference type="OrthoDB" id="457861at2"/>
<dbReference type="eggNOG" id="COG1135">
    <property type="taxonomic scope" value="Bacteria"/>
</dbReference>